<dbReference type="EMBL" id="BABT02000052">
    <property type="protein sequence ID" value="GAA94972.1"/>
    <property type="molecule type" value="Genomic_DNA"/>
</dbReference>
<keyword evidence="3" id="KW-1185">Reference proteome</keyword>
<keyword evidence="1" id="KW-0732">Signal</keyword>
<feature type="signal peptide" evidence="1">
    <location>
        <begin position="1"/>
        <end position="17"/>
    </location>
</feature>
<dbReference type="HOGENOM" id="CLU_1603150_0_0_1"/>
<dbReference type="GO" id="GO:0005576">
    <property type="term" value="C:extracellular region"/>
    <property type="evidence" value="ECO:0007669"/>
    <property type="project" value="TreeGrafter"/>
</dbReference>
<feature type="chain" id="PRO_5009955534" evidence="1">
    <location>
        <begin position="18"/>
        <end position="166"/>
    </location>
</feature>
<proteinExistence type="predicted"/>
<gene>
    <name evidence="2" type="primary">Mo01627</name>
    <name evidence="2" type="ORF">E5Q_01627</name>
</gene>
<dbReference type="Gene3D" id="1.20.1280.140">
    <property type="match status" value="1"/>
</dbReference>
<accession>G7DWL2</accession>
<organism evidence="2 3">
    <name type="scientific">Mixia osmundae (strain CBS 9802 / IAM 14324 / JCM 22182 / KY 12970)</name>
    <dbReference type="NCBI Taxonomy" id="764103"/>
    <lineage>
        <taxon>Eukaryota</taxon>
        <taxon>Fungi</taxon>
        <taxon>Dikarya</taxon>
        <taxon>Basidiomycota</taxon>
        <taxon>Pucciniomycotina</taxon>
        <taxon>Mixiomycetes</taxon>
        <taxon>Mixiales</taxon>
        <taxon>Mixiaceae</taxon>
        <taxon>Mixia</taxon>
    </lineage>
</organism>
<dbReference type="InterPro" id="IPR021054">
    <property type="entry name" value="Cell_wall_mannoprotein_1"/>
</dbReference>
<dbReference type="InParanoid" id="G7DWL2"/>
<evidence type="ECO:0000313" key="3">
    <source>
        <dbReference type="Proteomes" id="UP000009131"/>
    </source>
</evidence>
<dbReference type="PANTHER" id="PTHR38123">
    <property type="entry name" value="CELL WALL SERINE-THREONINE-RICH GALACTOMANNOPROTEIN MP1 (AFU_ORTHOLOGUE AFUA_4G03240)"/>
    <property type="match status" value="1"/>
</dbReference>
<dbReference type="RefSeq" id="XP_014565946.1">
    <property type="nucleotide sequence ID" value="XM_014710460.1"/>
</dbReference>
<reference evidence="2 3" key="1">
    <citation type="journal article" date="2011" name="J. Gen. Appl. Microbiol.">
        <title>Draft genome sequencing of the enigmatic basidiomycete Mixia osmundae.</title>
        <authorList>
            <person name="Nishida H."/>
            <person name="Nagatsuka Y."/>
            <person name="Sugiyama J."/>
        </authorList>
    </citation>
    <scope>NUCLEOTIDE SEQUENCE [LARGE SCALE GENOMIC DNA]</scope>
    <source>
        <strain evidence="3">CBS 9802 / IAM 14324 / JCM 22182 / KY 12970</strain>
    </source>
</reference>
<dbReference type="Pfam" id="PF12296">
    <property type="entry name" value="HsbA"/>
    <property type="match status" value="1"/>
</dbReference>
<comment type="caution">
    <text evidence="2">The sequence shown here is derived from an EMBL/GenBank/DDBJ whole genome shotgun (WGS) entry which is preliminary data.</text>
</comment>
<sequence>MRFTLCLALAAASSALATTPAQLMNQLTVVTTDANKLNTSLAVANLTYSSAYAIHSLALTTIKDINNGTSLCNTTTGFTAANGISVIQTVVNNLTPPTLAALTSLINKKSQFDSFKLGSIAKTDITNLHTAVDNLSACIVSAVQNATVTPLDTGFNQAAAAYASES</sequence>
<evidence type="ECO:0000256" key="1">
    <source>
        <dbReference type="SAM" id="SignalP"/>
    </source>
</evidence>
<protein>
    <submittedName>
        <fullName evidence="2">Uncharacterized protein</fullName>
    </submittedName>
</protein>
<dbReference type="Proteomes" id="UP000009131">
    <property type="component" value="Unassembled WGS sequence"/>
</dbReference>
<reference evidence="2 3" key="2">
    <citation type="journal article" date="2012" name="Open Biol.">
        <title>Characteristics of nucleosomes and linker DNA regions on the genome of the basidiomycete Mixia osmundae revealed by mono- and dinucleosome mapping.</title>
        <authorList>
            <person name="Nishida H."/>
            <person name="Kondo S."/>
            <person name="Matsumoto T."/>
            <person name="Suzuki Y."/>
            <person name="Yoshikawa H."/>
            <person name="Taylor T.D."/>
            <person name="Sugiyama J."/>
        </authorList>
    </citation>
    <scope>NUCLEOTIDE SEQUENCE [LARGE SCALE GENOMIC DNA]</scope>
    <source>
        <strain evidence="3">CBS 9802 / IAM 14324 / JCM 22182 / KY 12970</strain>
    </source>
</reference>
<dbReference type="AlphaFoldDB" id="G7DWL2"/>
<name>G7DWL2_MIXOS</name>
<dbReference type="PANTHER" id="PTHR38123:SF1">
    <property type="entry name" value="HYDROPHOBIC SURFACE BINDING PROTEIN"/>
    <property type="match status" value="1"/>
</dbReference>
<evidence type="ECO:0000313" key="2">
    <source>
        <dbReference type="EMBL" id="GAA94972.1"/>
    </source>
</evidence>